<evidence type="ECO:0000313" key="14">
    <source>
        <dbReference type="Proteomes" id="UP000315017"/>
    </source>
</evidence>
<evidence type="ECO:0000259" key="12">
    <source>
        <dbReference type="Pfam" id="PF21082"/>
    </source>
</evidence>
<keyword evidence="3" id="KW-1003">Cell membrane</keyword>
<comment type="subcellular location">
    <subcellularLocation>
        <location evidence="1">Cell membrane</location>
        <topology evidence="1">Multi-pass membrane protein</topology>
    </subcellularLocation>
</comment>
<dbReference type="OrthoDB" id="9809206at2"/>
<dbReference type="Gene3D" id="3.30.70.100">
    <property type="match status" value="1"/>
</dbReference>
<dbReference type="InterPro" id="IPR023408">
    <property type="entry name" value="MscS_beta-dom_sf"/>
</dbReference>
<dbReference type="InterPro" id="IPR011014">
    <property type="entry name" value="MscS_channel_TM-2"/>
</dbReference>
<dbReference type="AlphaFoldDB" id="A0A517Y9F8"/>
<dbReference type="SUPFAM" id="SSF50182">
    <property type="entry name" value="Sm-like ribonucleoproteins"/>
    <property type="match status" value="1"/>
</dbReference>
<keyword evidence="14" id="KW-1185">Reference proteome</keyword>
<keyword evidence="6 9" id="KW-0472">Membrane</keyword>
<feature type="coiled-coil region" evidence="7">
    <location>
        <begin position="346"/>
        <end position="394"/>
    </location>
</feature>
<dbReference type="Pfam" id="PF21082">
    <property type="entry name" value="MS_channel_3rd"/>
    <property type="match status" value="1"/>
</dbReference>
<feature type="region of interest" description="Disordered" evidence="8">
    <location>
        <begin position="226"/>
        <end position="246"/>
    </location>
</feature>
<dbReference type="GO" id="GO:0008381">
    <property type="term" value="F:mechanosensitive monoatomic ion channel activity"/>
    <property type="evidence" value="ECO:0007669"/>
    <property type="project" value="InterPro"/>
</dbReference>
<dbReference type="EMBL" id="CP036274">
    <property type="protein sequence ID" value="QDU26856.1"/>
    <property type="molecule type" value="Genomic_DNA"/>
</dbReference>
<feature type="chain" id="PRO_5021826832" evidence="10">
    <location>
        <begin position="28"/>
        <end position="718"/>
    </location>
</feature>
<feature type="coiled-coil region" evidence="7">
    <location>
        <begin position="169"/>
        <end position="196"/>
    </location>
</feature>
<gene>
    <name evidence="13" type="primary">ykuT</name>
    <name evidence="13" type="ORF">ETAA8_19400</name>
</gene>
<evidence type="ECO:0000256" key="6">
    <source>
        <dbReference type="ARBA" id="ARBA00023136"/>
    </source>
</evidence>
<keyword evidence="5 9" id="KW-1133">Transmembrane helix</keyword>
<feature type="domain" description="Mechanosensitive ion channel MscS" evidence="11">
    <location>
        <begin position="524"/>
        <end position="587"/>
    </location>
</feature>
<organism evidence="13 14">
    <name type="scientific">Anatilimnocola aggregata</name>
    <dbReference type="NCBI Taxonomy" id="2528021"/>
    <lineage>
        <taxon>Bacteria</taxon>
        <taxon>Pseudomonadati</taxon>
        <taxon>Planctomycetota</taxon>
        <taxon>Planctomycetia</taxon>
        <taxon>Pirellulales</taxon>
        <taxon>Pirellulaceae</taxon>
        <taxon>Anatilimnocola</taxon>
    </lineage>
</organism>
<evidence type="ECO:0000256" key="3">
    <source>
        <dbReference type="ARBA" id="ARBA00022475"/>
    </source>
</evidence>
<keyword evidence="10" id="KW-0732">Signal</keyword>
<dbReference type="Pfam" id="PF00924">
    <property type="entry name" value="MS_channel_2nd"/>
    <property type="match status" value="1"/>
</dbReference>
<evidence type="ECO:0000256" key="7">
    <source>
        <dbReference type="SAM" id="Coils"/>
    </source>
</evidence>
<evidence type="ECO:0000256" key="4">
    <source>
        <dbReference type="ARBA" id="ARBA00022692"/>
    </source>
</evidence>
<feature type="signal peptide" evidence="10">
    <location>
        <begin position="1"/>
        <end position="27"/>
    </location>
</feature>
<comment type="similarity">
    <text evidence="2">Belongs to the MscS (TC 1.A.23) family.</text>
</comment>
<evidence type="ECO:0000259" key="11">
    <source>
        <dbReference type="Pfam" id="PF00924"/>
    </source>
</evidence>
<feature type="compositionally biased region" description="Low complexity" evidence="8">
    <location>
        <begin position="226"/>
        <end position="243"/>
    </location>
</feature>
<evidence type="ECO:0000256" key="1">
    <source>
        <dbReference type="ARBA" id="ARBA00004651"/>
    </source>
</evidence>
<dbReference type="GO" id="GO:0005886">
    <property type="term" value="C:plasma membrane"/>
    <property type="evidence" value="ECO:0007669"/>
    <property type="project" value="UniProtKB-SubCell"/>
</dbReference>
<dbReference type="RefSeq" id="WP_145087718.1">
    <property type="nucleotide sequence ID" value="NZ_CP036274.1"/>
</dbReference>
<feature type="transmembrane region" description="Helical" evidence="9">
    <location>
        <begin position="421"/>
        <end position="442"/>
    </location>
</feature>
<dbReference type="KEGG" id="aagg:ETAA8_19400"/>
<dbReference type="SUPFAM" id="SSF82689">
    <property type="entry name" value="Mechanosensitive channel protein MscS (YggB), C-terminal domain"/>
    <property type="match status" value="1"/>
</dbReference>
<evidence type="ECO:0000256" key="8">
    <source>
        <dbReference type="SAM" id="MobiDB-lite"/>
    </source>
</evidence>
<reference evidence="13 14" key="1">
    <citation type="submission" date="2019-02" db="EMBL/GenBank/DDBJ databases">
        <title>Deep-cultivation of Planctomycetes and their phenomic and genomic characterization uncovers novel biology.</title>
        <authorList>
            <person name="Wiegand S."/>
            <person name="Jogler M."/>
            <person name="Boedeker C."/>
            <person name="Pinto D."/>
            <person name="Vollmers J."/>
            <person name="Rivas-Marin E."/>
            <person name="Kohn T."/>
            <person name="Peeters S.H."/>
            <person name="Heuer A."/>
            <person name="Rast P."/>
            <person name="Oberbeckmann S."/>
            <person name="Bunk B."/>
            <person name="Jeske O."/>
            <person name="Meyerdierks A."/>
            <person name="Storesund J.E."/>
            <person name="Kallscheuer N."/>
            <person name="Luecker S."/>
            <person name="Lage O.M."/>
            <person name="Pohl T."/>
            <person name="Merkel B.J."/>
            <person name="Hornburger P."/>
            <person name="Mueller R.-W."/>
            <person name="Bruemmer F."/>
            <person name="Labrenz M."/>
            <person name="Spormann A.M."/>
            <person name="Op den Camp H."/>
            <person name="Overmann J."/>
            <person name="Amann R."/>
            <person name="Jetten M.S.M."/>
            <person name="Mascher T."/>
            <person name="Medema M.H."/>
            <person name="Devos D.P."/>
            <person name="Kaster A.-K."/>
            <person name="Ovreas L."/>
            <person name="Rohde M."/>
            <person name="Galperin M.Y."/>
            <person name="Jogler C."/>
        </authorList>
    </citation>
    <scope>NUCLEOTIDE SEQUENCE [LARGE SCALE GENOMIC DNA]</scope>
    <source>
        <strain evidence="13 14">ETA_A8</strain>
    </source>
</reference>
<dbReference type="Proteomes" id="UP000315017">
    <property type="component" value="Chromosome"/>
</dbReference>
<dbReference type="SUPFAM" id="SSF82861">
    <property type="entry name" value="Mechanosensitive channel protein MscS (YggB), transmembrane region"/>
    <property type="match status" value="1"/>
</dbReference>
<dbReference type="InterPro" id="IPR011066">
    <property type="entry name" value="MscS_channel_C_sf"/>
</dbReference>
<evidence type="ECO:0000256" key="9">
    <source>
        <dbReference type="SAM" id="Phobius"/>
    </source>
</evidence>
<keyword evidence="4 9" id="KW-0812">Transmembrane</keyword>
<evidence type="ECO:0000256" key="5">
    <source>
        <dbReference type="ARBA" id="ARBA00022989"/>
    </source>
</evidence>
<evidence type="ECO:0000256" key="2">
    <source>
        <dbReference type="ARBA" id="ARBA00008017"/>
    </source>
</evidence>
<feature type="domain" description="Mechanosensitive ion channel MscS C-terminal" evidence="12">
    <location>
        <begin position="595"/>
        <end position="681"/>
    </location>
</feature>
<dbReference type="InterPro" id="IPR010920">
    <property type="entry name" value="LSM_dom_sf"/>
</dbReference>
<name>A0A517Y9F8_9BACT</name>
<feature type="transmembrane region" description="Helical" evidence="9">
    <location>
        <begin position="473"/>
        <end position="497"/>
    </location>
</feature>
<evidence type="ECO:0000313" key="13">
    <source>
        <dbReference type="EMBL" id="QDU26856.1"/>
    </source>
</evidence>
<dbReference type="PANTHER" id="PTHR30460">
    <property type="entry name" value="MODERATE CONDUCTANCE MECHANOSENSITIVE CHANNEL YBIO"/>
    <property type="match status" value="1"/>
</dbReference>
<proteinExistence type="inferred from homology"/>
<dbReference type="PANTHER" id="PTHR30460:SF0">
    <property type="entry name" value="MODERATE CONDUCTANCE MECHANOSENSITIVE CHANNEL YBIO"/>
    <property type="match status" value="1"/>
</dbReference>
<sequence precursor="true">MMMVPRRRAPFHFATVTWLLCLALATANTVGQEVVPLPNALAQAAESKSPVKSVVQPGETPSIEVVPAQPPVALTEAELITRLQRTIASNEKQVEELRCEVADPSSEYYKAEGEFRALEERFSQEKAALAKLLEVGEVDDAAKLKVALVDTEKSWMLSRERFDLAIVTRKTLQEQISALENKLLQDRQALDKLTGEEPPVVAPAKQVVEAKATVAKPLTMGEAADPTAATAAATTKPVTTPPTSAQADAAGIATSLGLNEPKAKPPSQEMIAAKADADVKQQAVVQAEQDVRTVSDRLAALEKNISIEQKLLAAGRKKADLANQSRLAAEDEYQKKSAEGLMGNQLAEIASRRSDSERQFQDANNEVRSRMDRLQELQGELTALQSEELAALQAAKARQNELTMAEAKLGQLKNPFSLQNLIQWLLNHGPTLSMILTIMYALHKVTQLSTRRVVDLMVQSTSRSAPEENEARVNTLAGVFQNAASLTIIIGGAIMVFEEAGIAVAPLMGGAAVLGLAVAFGAQNLIRDYFYGFVILLENQYKINDVLKIGEVSGQVERITLRMTVLRDLEGCVHFIPNGKIDCVSNMTHGWSRAVFDVGISHKEDPDRIMNTLLDLACELKQEPEYARLIIDDPEMLGVDKLDSNGLTIKFVIKTRPLKQWAVKRELQRRIKRRFTELGIDLAMPQQFVLRDESHFNGLQSGETLTDSSVVDLPRRAA</sequence>
<evidence type="ECO:0000256" key="10">
    <source>
        <dbReference type="SAM" id="SignalP"/>
    </source>
</evidence>
<protein>
    <submittedName>
        <fullName evidence="13">Putative MscS family protein YkuT</fullName>
    </submittedName>
</protein>
<feature type="transmembrane region" description="Helical" evidence="9">
    <location>
        <begin position="503"/>
        <end position="522"/>
    </location>
</feature>
<accession>A0A517Y9F8</accession>
<dbReference type="InterPro" id="IPR045276">
    <property type="entry name" value="YbiO_bact"/>
</dbReference>
<dbReference type="Gene3D" id="1.10.287.1260">
    <property type="match status" value="1"/>
</dbReference>
<dbReference type="Gene3D" id="2.30.30.60">
    <property type="match status" value="1"/>
</dbReference>
<keyword evidence="7" id="KW-0175">Coiled coil</keyword>
<dbReference type="InterPro" id="IPR049278">
    <property type="entry name" value="MS_channel_C"/>
</dbReference>
<dbReference type="InterPro" id="IPR006685">
    <property type="entry name" value="MscS_channel_2nd"/>
</dbReference>